<gene>
    <name evidence="2" type="ordered locus">KSE_52350</name>
</gene>
<reference evidence="2 3" key="1">
    <citation type="journal article" date="2010" name="DNA Res.">
        <title>Genome sequence of Kitasatospora setae NBRC 14216T: an evolutionary snapshot of the family Streptomycetaceae.</title>
        <authorList>
            <person name="Ichikawa N."/>
            <person name="Oguchi A."/>
            <person name="Ikeda H."/>
            <person name="Ishikawa J."/>
            <person name="Kitani S."/>
            <person name="Watanabe Y."/>
            <person name="Nakamura S."/>
            <person name="Katano Y."/>
            <person name="Kishi E."/>
            <person name="Sasagawa M."/>
            <person name="Ankai A."/>
            <person name="Fukui S."/>
            <person name="Hashimoto Y."/>
            <person name="Kamata S."/>
            <person name="Otoguro M."/>
            <person name="Tanikawa S."/>
            <person name="Nihira T."/>
            <person name="Horinouchi S."/>
            <person name="Ohnishi Y."/>
            <person name="Hayakawa M."/>
            <person name="Kuzuyama T."/>
            <person name="Arisawa A."/>
            <person name="Nomoto F."/>
            <person name="Miura H."/>
            <person name="Takahashi Y."/>
            <person name="Fujita N."/>
        </authorList>
    </citation>
    <scope>NUCLEOTIDE SEQUENCE [LARGE SCALE GENOMIC DNA]</scope>
    <source>
        <strain evidence="3">ATCC 33774 / DSM 43861 / JCM 3304 / KCC A-0304 / NBRC 14216 / KM-6054</strain>
    </source>
</reference>
<keyword evidence="3" id="KW-1185">Reference proteome</keyword>
<dbReference type="RefSeq" id="WP_014138307.1">
    <property type="nucleotide sequence ID" value="NC_016109.1"/>
</dbReference>
<proteinExistence type="predicted"/>
<dbReference type="EMBL" id="AP010968">
    <property type="protein sequence ID" value="BAJ31010.1"/>
    <property type="molecule type" value="Genomic_DNA"/>
</dbReference>
<dbReference type="HOGENOM" id="CLU_114899_0_0_11"/>
<dbReference type="KEGG" id="ksk:KSE_52350"/>
<name>E4NHN0_KITSK</name>
<accession>E4NHN0</accession>
<dbReference type="STRING" id="452652.KSE_52350"/>
<evidence type="ECO:0000313" key="2">
    <source>
        <dbReference type="EMBL" id="BAJ31010.1"/>
    </source>
</evidence>
<sequence>MGDPASWQQEQISLAYLSAVATRAGATSAVWNVDKDGVDATLKRRHISVEFQMKCTFAPTMLADGETYTYDLDIPTYDALRAQHRSSAGFLGLVVVTRDVDSWLVHDDESLLMNCSGYYAQIQDLPPAKGQSTRTIHLPKSQRIDLPGLNAIFKYAHERLFGPMPEEVE</sequence>
<organism evidence="2 3">
    <name type="scientific">Kitasatospora setae (strain ATCC 33774 / DSM 43861 / JCM 3304 / KCC A-0304 / NBRC 14216 / KM-6054)</name>
    <name type="common">Streptomyces setae</name>
    <dbReference type="NCBI Taxonomy" id="452652"/>
    <lineage>
        <taxon>Bacteria</taxon>
        <taxon>Bacillati</taxon>
        <taxon>Actinomycetota</taxon>
        <taxon>Actinomycetes</taxon>
        <taxon>Kitasatosporales</taxon>
        <taxon>Streptomycetaceae</taxon>
        <taxon>Kitasatospora</taxon>
    </lineage>
</organism>
<dbReference type="Proteomes" id="UP000007076">
    <property type="component" value="Chromosome"/>
</dbReference>
<dbReference type="InterPro" id="IPR025375">
    <property type="entry name" value="DUF4365"/>
</dbReference>
<dbReference type="AlphaFoldDB" id="E4NHN0"/>
<evidence type="ECO:0000259" key="1">
    <source>
        <dbReference type="Pfam" id="PF14280"/>
    </source>
</evidence>
<evidence type="ECO:0000313" key="3">
    <source>
        <dbReference type="Proteomes" id="UP000007076"/>
    </source>
</evidence>
<feature type="domain" description="DUF4365" evidence="1">
    <location>
        <begin position="10"/>
        <end position="154"/>
    </location>
</feature>
<dbReference type="Pfam" id="PF14280">
    <property type="entry name" value="DUF4365"/>
    <property type="match status" value="1"/>
</dbReference>
<dbReference type="PATRIC" id="fig|452652.3.peg.5229"/>
<protein>
    <recommendedName>
        <fullName evidence="1">DUF4365 domain-containing protein</fullName>
    </recommendedName>
</protein>